<comment type="subcellular location">
    <subcellularLocation>
        <location evidence="1">Membrane</location>
        <topology evidence="1">Multi-pass membrane protein</topology>
    </subcellularLocation>
</comment>
<evidence type="ECO:0000256" key="6">
    <source>
        <dbReference type="SAM" id="Phobius"/>
    </source>
</evidence>
<evidence type="ECO:0000313" key="9">
    <source>
        <dbReference type="Proteomes" id="UP001165092"/>
    </source>
</evidence>
<dbReference type="Pfam" id="PF08044">
    <property type="entry name" value="DUF1707"/>
    <property type="match status" value="1"/>
</dbReference>
<keyword evidence="2 6" id="KW-0812">Transmembrane</keyword>
<evidence type="ECO:0000256" key="5">
    <source>
        <dbReference type="SAM" id="MobiDB-lite"/>
    </source>
</evidence>
<evidence type="ECO:0000256" key="1">
    <source>
        <dbReference type="ARBA" id="ARBA00004141"/>
    </source>
</evidence>
<keyword evidence="3 6" id="KW-1133">Transmembrane helix</keyword>
<dbReference type="PANTHER" id="PTHR40763:SF4">
    <property type="entry name" value="DUF1707 DOMAIN-CONTAINING PROTEIN"/>
    <property type="match status" value="1"/>
</dbReference>
<sequence>MAVYNPAPPPAPYSGGRGPGPSLRLTHADRDQVAELLRTAYADGRLDEEEFDDRLGKAMTAKVQGDLEPLLVDLAVAPAQAPGMPANSAEPTREERLWAMGGHLSGYFTLAIGPLVVLLAKGGTSHYVRRQAFEAINYQLNFLIACVLLPVLAILVLPIIAFVFMFFGWLVLPLVAGLATALGANWRYPLTYRLIKDPKAPKTARPGACRQ</sequence>
<proteinExistence type="predicted"/>
<dbReference type="InterPro" id="IPR019109">
    <property type="entry name" value="MamF_MmsF"/>
</dbReference>
<dbReference type="RefSeq" id="WP_285761417.1">
    <property type="nucleotide sequence ID" value="NZ_BSQG01000009.1"/>
</dbReference>
<dbReference type="EMBL" id="BSQG01000009">
    <property type="protein sequence ID" value="GLU49881.1"/>
    <property type="molecule type" value="Genomic_DNA"/>
</dbReference>
<organism evidence="8 9">
    <name type="scientific">Nocardiopsis ansamitocini</name>
    <dbReference type="NCBI Taxonomy" id="1670832"/>
    <lineage>
        <taxon>Bacteria</taxon>
        <taxon>Bacillati</taxon>
        <taxon>Actinomycetota</taxon>
        <taxon>Actinomycetes</taxon>
        <taxon>Streptosporangiales</taxon>
        <taxon>Nocardiopsidaceae</taxon>
        <taxon>Nocardiopsis</taxon>
    </lineage>
</organism>
<evidence type="ECO:0000256" key="3">
    <source>
        <dbReference type="ARBA" id="ARBA00022989"/>
    </source>
</evidence>
<comment type="caution">
    <text evidence="8">The sequence shown here is derived from an EMBL/GenBank/DDBJ whole genome shotgun (WGS) entry which is preliminary data.</text>
</comment>
<evidence type="ECO:0000259" key="7">
    <source>
        <dbReference type="Pfam" id="PF08044"/>
    </source>
</evidence>
<dbReference type="Proteomes" id="UP001165092">
    <property type="component" value="Unassembled WGS sequence"/>
</dbReference>
<evidence type="ECO:0000256" key="4">
    <source>
        <dbReference type="ARBA" id="ARBA00023136"/>
    </source>
</evidence>
<accession>A0A9W6PAC1</accession>
<keyword evidence="9" id="KW-1185">Reference proteome</keyword>
<dbReference type="PANTHER" id="PTHR40763">
    <property type="entry name" value="MEMBRANE PROTEIN-RELATED"/>
    <property type="match status" value="1"/>
</dbReference>
<feature type="transmembrane region" description="Helical" evidence="6">
    <location>
        <begin position="97"/>
        <end position="120"/>
    </location>
</feature>
<dbReference type="AlphaFoldDB" id="A0A9W6PAC1"/>
<dbReference type="InterPro" id="IPR012551">
    <property type="entry name" value="DUF1707_SHOCT-like"/>
</dbReference>
<feature type="transmembrane region" description="Helical" evidence="6">
    <location>
        <begin position="166"/>
        <end position="186"/>
    </location>
</feature>
<evidence type="ECO:0000313" key="8">
    <source>
        <dbReference type="EMBL" id="GLU49881.1"/>
    </source>
</evidence>
<feature type="compositionally biased region" description="Pro residues" evidence="5">
    <location>
        <begin position="1"/>
        <end position="12"/>
    </location>
</feature>
<feature type="transmembrane region" description="Helical" evidence="6">
    <location>
        <begin position="140"/>
        <end position="160"/>
    </location>
</feature>
<feature type="domain" description="DUF1707" evidence="7">
    <location>
        <begin position="23"/>
        <end position="74"/>
    </location>
</feature>
<protein>
    <recommendedName>
        <fullName evidence="7">DUF1707 domain-containing protein</fullName>
    </recommendedName>
</protein>
<gene>
    <name evidence="8" type="ORF">Nans01_42320</name>
</gene>
<reference evidence="8" key="1">
    <citation type="submission" date="2023-02" db="EMBL/GenBank/DDBJ databases">
        <title>Nocardiopsis ansamitocini NBRC 112285.</title>
        <authorList>
            <person name="Ichikawa N."/>
            <person name="Sato H."/>
            <person name="Tonouchi N."/>
        </authorList>
    </citation>
    <scope>NUCLEOTIDE SEQUENCE</scope>
    <source>
        <strain evidence="8">NBRC 112285</strain>
    </source>
</reference>
<name>A0A9W6PAC1_9ACTN</name>
<evidence type="ECO:0000256" key="2">
    <source>
        <dbReference type="ARBA" id="ARBA00022692"/>
    </source>
</evidence>
<dbReference type="Pfam" id="PF09685">
    <property type="entry name" value="MamF_MmsF"/>
    <property type="match status" value="1"/>
</dbReference>
<feature type="region of interest" description="Disordered" evidence="5">
    <location>
        <begin position="1"/>
        <end position="24"/>
    </location>
</feature>
<keyword evidence="4 6" id="KW-0472">Membrane</keyword>